<keyword evidence="1" id="KW-1133">Transmembrane helix</keyword>
<name>A0A0E0MR00_ORYRU</name>
<organism evidence="2 3">
    <name type="scientific">Oryza rufipogon</name>
    <name type="common">Brownbeard rice</name>
    <name type="synonym">Asian wild rice</name>
    <dbReference type="NCBI Taxonomy" id="4529"/>
    <lineage>
        <taxon>Eukaryota</taxon>
        <taxon>Viridiplantae</taxon>
        <taxon>Streptophyta</taxon>
        <taxon>Embryophyta</taxon>
        <taxon>Tracheophyta</taxon>
        <taxon>Spermatophyta</taxon>
        <taxon>Magnoliopsida</taxon>
        <taxon>Liliopsida</taxon>
        <taxon>Poales</taxon>
        <taxon>Poaceae</taxon>
        <taxon>BOP clade</taxon>
        <taxon>Oryzoideae</taxon>
        <taxon>Oryzeae</taxon>
        <taxon>Oryzinae</taxon>
        <taxon>Oryza</taxon>
    </lineage>
</organism>
<dbReference type="Proteomes" id="UP000008022">
    <property type="component" value="Unassembled WGS sequence"/>
</dbReference>
<keyword evidence="3" id="KW-1185">Reference proteome</keyword>
<protein>
    <submittedName>
        <fullName evidence="2">Uncharacterized protein</fullName>
    </submittedName>
</protein>
<dbReference type="EnsemblPlants" id="ORUFI01G02220.1">
    <property type="protein sequence ID" value="ORUFI01G02220.1"/>
    <property type="gene ID" value="ORUFI01G02220"/>
</dbReference>
<keyword evidence="1" id="KW-0812">Transmembrane</keyword>
<dbReference type="Gramene" id="ORUFI01G02220.1">
    <property type="protein sequence ID" value="ORUFI01G02220.1"/>
    <property type="gene ID" value="ORUFI01G02220"/>
</dbReference>
<evidence type="ECO:0000313" key="3">
    <source>
        <dbReference type="Proteomes" id="UP000008022"/>
    </source>
</evidence>
<reference evidence="3" key="1">
    <citation type="submission" date="2013-06" db="EMBL/GenBank/DDBJ databases">
        <authorList>
            <person name="Zhao Q."/>
        </authorList>
    </citation>
    <scope>NUCLEOTIDE SEQUENCE</scope>
    <source>
        <strain evidence="3">cv. W1943</strain>
    </source>
</reference>
<proteinExistence type="predicted"/>
<accession>A0A0E0MR00</accession>
<keyword evidence="1" id="KW-0472">Membrane</keyword>
<dbReference type="AlphaFoldDB" id="A0A0E0MR00"/>
<sequence length="61" mass="7251">MNRKVRALPSDHGYTFNTQLFNGGREVRQMWRPTPDVPFIYVISWDILVMVTHMGLRPKNY</sequence>
<evidence type="ECO:0000313" key="2">
    <source>
        <dbReference type="EnsemblPlants" id="ORUFI01G02220.1"/>
    </source>
</evidence>
<dbReference type="HOGENOM" id="CLU_2926733_0_0_1"/>
<evidence type="ECO:0000256" key="1">
    <source>
        <dbReference type="SAM" id="Phobius"/>
    </source>
</evidence>
<feature type="transmembrane region" description="Helical" evidence="1">
    <location>
        <begin position="38"/>
        <end position="56"/>
    </location>
</feature>
<reference evidence="2" key="2">
    <citation type="submission" date="2015-06" db="UniProtKB">
        <authorList>
            <consortium name="EnsemblPlants"/>
        </authorList>
    </citation>
    <scope>IDENTIFICATION</scope>
</reference>